<dbReference type="eggNOG" id="COG2866">
    <property type="taxonomic scope" value="Bacteria"/>
</dbReference>
<accession>A0A090W372</accession>
<proteinExistence type="predicted"/>
<dbReference type="GO" id="GO:0004180">
    <property type="term" value="F:carboxypeptidase activity"/>
    <property type="evidence" value="ECO:0007669"/>
    <property type="project" value="UniProtKB-KW"/>
</dbReference>
<reference evidence="3 4" key="1">
    <citation type="journal article" date="2014" name="Genome Announc.">
        <title>Draft Genome Sequence of Marine Flavobacterium Jejuia pallidilutea Strain 11shimoA1 and Pigmentation Mutants.</title>
        <authorList>
            <person name="Takatani N."/>
            <person name="Nakanishi M."/>
            <person name="Meirelles P."/>
            <person name="Mino S."/>
            <person name="Suda W."/>
            <person name="Oshima K."/>
            <person name="Hattori M."/>
            <person name="Ohkuma M."/>
            <person name="Hosokawa M."/>
            <person name="Miyashita K."/>
            <person name="Thompson F.L."/>
            <person name="Niwa A."/>
            <person name="Sawabe T."/>
            <person name="Sawabe T."/>
        </authorList>
    </citation>
    <scope>NUCLEOTIDE SEQUENCE [LARGE SCALE GENOMIC DNA]</scope>
    <source>
        <strain evidence="1 3">JCM 19301</strain>
        <strain evidence="2">JCM 19302</strain>
        <strain evidence="4">JCM19302</strain>
    </source>
</reference>
<evidence type="ECO:0000313" key="4">
    <source>
        <dbReference type="Proteomes" id="UP000029646"/>
    </source>
</evidence>
<gene>
    <name evidence="1" type="ORF">JCM19301_3129</name>
    <name evidence="2" type="ORF">JCM19302_804</name>
</gene>
<dbReference type="Proteomes" id="UP000029646">
    <property type="component" value="Unassembled WGS sequence"/>
</dbReference>
<keyword evidence="2" id="KW-0378">Hydrolase</keyword>
<organism evidence="2 4">
    <name type="scientific">Jejuia pallidilutea</name>
    <dbReference type="NCBI Taxonomy" id="504487"/>
    <lineage>
        <taxon>Bacteria</taxon>
        <taxon>Pseudomonadati</taxon>
        <taxon>Bacteroidota</taxon>
        <taxon>Flavobacteriia</taxon>
        <taxon>Flavobacteriales</taxon>
        <taxon>Flavobacteriaceae</taxon>
        <taxon>Jejuia</taxon>
    </lineage>
</organism>
<keyword evidence="2" id="KW-0645">Protease</keyword>
<sequence>MFRNTTIFMKPDSLSYNNPIKYTKTPLLSGYISKPNLEALAETVPVKIKNLGKGKVVAFTDNTNFRAFWYGTNKLLMNAIFFRDEL</sequence>
<evidence type="ECO:0000313" key="1">
    <source>
        <dbReference type="EMBL" id="GAL66651.1"/>
    </source>
</evidence>
<evidence type="ECO:0000313" key="3">
    <source>
        <dbReference type="Proteomes" id="UP000029641"/>
    </source>
</evidence>
<protein>
    <submittedName>
        <fullName evidence="2">Secreted protein containing N-terminal zinc-dependent carboxypeptidase related domain</fullName>
    </submittedName>
</protein>
<dbReference type="EMBL" id="BBNS01000003">
    <property type="protein sequence ID" value="GAL69909.1"/>
    <property type="molecule type" value="Genomic_DNA"/>
</dbReference>
<dbReference type="Proteomes" id="UP000029641">
    <property type="component" value="Unassembled WGS sequence"/>
</dbReference>
<dbReference type="EMBL" id="BBNR01000005">
    <property type="protein sequence ID" value="GAL66651.1"/>
    <property type="molecule type" value="Genomic_DNA"/>
</dbReference>
<keyword evidence="2" id="KW-0121">Carboxypeptidase</keyword>
<name>A0A090W372_9FLAO</name>
<comment type="caution">
    <text evidence="2">The sequence shown here is derived from an EMBL/GenBank/DDBJ whole genome shotgun (WGS) entry which is preliminary data.</text>
</comment>
<evidence type="ECO:0000313" key="2">
    <source>
        <dbReference type="EMBL" id="GAL69909.1"/>
    </source>
</evidence>
<dbReference type="AlphaFoldDB" id="A0A090W372"/>